<evidence type="ECO:0000256" key="1">
    <source>
        <dbReference type="ARBA" id="ARBA00004273"/>
    </source>
</evidence>
<evidence type="ECO:0000256" key="13">
    <source>
        <dbReference type="ARBA" id="ARBA00022842"/>
    </source>
</evidence>
<evidence type="ECO:0000256" key="12">
    <source>
        <dbReference type="ARBA" id="ARBA00022840"/>
    </source>
</evidence>
<evidence type="ECO:0000256" key="4">
    <source>
        <dbReference type="ARBA" id="ARBA00005150"/>
    </source>
</evidence>
<keyword evidence="21" id="KW-1185">Reference proteome</keyword>
<dbReference type="EMBL" id="CCBP010000354">
    <property type="protein sequence ID" value="CDO76251.1"/>
    <property type="molecule type" value="Genomic_DNA"/>
</dbReference>
<name>A0A060SQ10_PYCCI</name>
<evidence type="ECO:0000256" key="16">
    <source>
        <dbReference type="ARBA" id="ARBA00047493"/>
    </source>
</evidence>
<dbReference type="GO" id="GO:0005524">
    <property type="term" value="F:ATP binding"/>
    <property type="evidence" value="ECO:0007669"/>
    <property type="project" value="UniProtKB-KW"/>
</dbReference>
<reference evidence="20" key="1">
    <citation type="submission" date="2014-01" db="EMBL/GenBank/DDBJ databases">
        <title>The genome of the white-rot fungus Pycnoporus cinnabarinus: a basidiomycete model with a versatile arsenal for lignocellulosic biomass breakdown.</title>
        <authorList>
            <person name="Levasseur A."/>
            <person name="Lomascolo A."/>
            <person name="Ruiz-Duenas F.J."/>
            <person name="Uzan E."/>
            <person name="Piumi F."/>
            <person name="Kues U."/>
            <person name="Ram A.F.J."/>
            <person name="Murat C."/>
            <person name="Haon M."/>
            <person name="Benoit I."/>
            <person name="Arfi Y."/>
            <person name="Chevret D."/>
            <person name="Drula E."/>
            <person name="Kwon M.J."/>
            <person name="Gouret P."/>
            <person name="Lesage-Meessen L."/>
            <person name="Lombard V."/>
            <person name="Mariette J."/>
            <person name="Noirot C."/>
            <person name="Park J."/>
            <person name="Patyshakuliyeva A."/>
            <person name="Wieneger R.A.B."/>
            <person name="Wosten H.A.B."/>
            <person name="Martin F."/>
            <person name="Coutinho P.M."/>
            <person name="de Vries R."/>
            <person name="Martinez A.T."/>
            <person name="Klopp C."/>
            <person name="Pontarotti P."/>
            <person name="Henrissat B."/>
            <person name="Record E."/>
        </authorList>
    </citation>
    <scope>NUCLEOTIDE SEQUENCE [LARGE SCALE GENOMIC DNA]</scope>
    <source>
        <strain evidence="20">BRFM137</strain>
    </source>
</reference>
<dbReference type="PANTHER" id="PTHR11136">
    <property type="entry name" value="FOLYLPOLYGLUTAMATE SYNTHASE-RELATED"/>
    <property type="match status" value="1"/>
</dbReference>
<evidence type="ECO:0000313" key="21">
    <source>
        <dbReference type="Proteomes" id="UP000029665"/>
    </source>
</evidence>
<sequence length="495" mass="54129">MSTSRTYRDAVDHLNSLQSNAATLEAVRASGGRLSQFAIPEMVEYLGRIGYSAMHITGTKGKGSTSAFTDSIIRRAHPEWKVGLYTSPHLVAVRERIRINGAPISEELFTKYFFEVWDRLKQNTKTANPSTPLMPGYFRFITLFAFHTFLELNVDATVLEVGVGGRYDSTNIVPKPVVTGVTALGLDHTAILGKTLKEIAWQKAGIFKEAVPALTVEQPEEGLQVLREQALELKASEFIVVPQIPGLLELKLGLAGRHQYQNATLAVHLAKNFITARTSENISEELPPSFVEGLKFTKWPGRCQTVEDPAHRGTTWFLDGAHTLESLHCCVQWFVSPDAALRDHQEFENRSRVLIFNCTSGRSGTSFLGAMMSSAAELLGTYGKDESAAALFDHVIFCANVTYADGGFKGDLTTLAIPESDLAHLKTQHELADAWSSLLPSFPKENIHVLPSIEHAVNVVRRLGESQKPIDVLVAGSLHLVGGLIEVAGLSGVAL</sequence>
<evidence type="ECO:0000256" key="10">
    <source>
        <dbReference type="ARBA" id="ARBA00022741"/>
    </source>
</evidence>
<dbReference type="UniPathway" id="UPA00850"/>
<dbReference type="InterPro" id="IPR036615">
    <property type="entry name" value="Mur_ligase_C_dom_sf"/>
</dbReference>
<dbReference type="Proteomes" id="UP000029665">
    <property type="component" value="Unassembled WGS sequence"/>
</dbReference>
<evidence type="ECO:0000256" key="3">
    <source>
        <dbReference type="ARBA" id="ARBA00004496"/>
    </source>
</evidence>
<keyword evidence="13 19" id="KW-0460">Magnesium</keyword>
<dbReference type="FunFam" id="3.40.1190.10:FF:000009">
    <property type="entry name" value="Folylpolyglutamate synthase"/>
    <property type="match status" value="1"/>
</dbReference>
<dbReference type="STRING" id="5643.A0A060SQ10"/>
<dbReference type="GO" id="GO:0005743">
    <property type="term" value="C:mitochondrial inner membrane"/>
    <property type="evidence" value="ECO:0007669"/>
    <property type="project" value="UniProtKB-SubCell"/>
</dbReference>
<comment type="similarity">
    <text evidence="5 17">Belongs to the folylpolyglutamate synthase family.</text>
</comment>
<comment type="pathway">
    <text evidence="4 17">Cofactor biosynthesis; tetrahydrofolylpolyglutamate biosynthesis.</text>
</comment>
<dbReference type="InterPro" id="IPR018109">
    <property type="entry name" value="Folylpolyglutamate_synth_CS"/>
</dbReference>
<dbReference type="GO" id="GO:0005829">
    <property type="term" value="C:cytosol"/>
    <property type="evidence" value="ECO:0007669"/>
    <property type="project" value="TreeGrafter"/>
</dbReference>
<dbReference type="GO" id="GO:0005759">
    <property type="term" value="C:mitochondrial matrix"/>
    <property type="evidence" value="ECO:0007669"/>
    <property type="project" value="UniProtKB-SubCell"/>
</dbReference>
<dbReference type="AlphaFoldDB" id="A0A060SQ10"/>
<evidence type="ECO:0000256" key="6">
    <source>
        <dbReference type="ARBA" id="ARBA00022490"/>
    </source>
</evidence>
<dbReference type="SUPFAM" id="SSF53623">
    <property type="entry name" value="MurD-like peptide ligases, catalytic domain"/>
    <property type="match status" value="1"/>
</dbReference>
<evidence type="ECO:0000313" key="20">
    <source>
        <dbReference type="EMBL" id="CDO76251.1"/>
    </source>
</evidence>
<dbReference type="Gene3D" id="3.90.190.20">
    <property type="entry name" value="Mur ligase, C-terminal domain"/>
    <property type="match status" value="1"/>
</dbReference>
<keyword evidence="8 17" id="KW-0436">Ligase</keyword>
<comment type="caution">
    <text evidence="20">The sequence shown here is derived from an EMBL/GenBank/DDBJ whole genome shotgun (WGS) entry which is preliminary data.</text>
</comment>
<feature type="binding site" evidence="18">
    <location>
        <position position="319"/>
    </location>
    <ligand>
        <name>ATP</name>
        <dbReference type="ChEBI" id="CHEBI:30616"/>
    </ligand>
</feature>
<comment type="catalytic activity">
    <reaction evidence="16 17">
        <text>(6S)-5,6,7,8-tetrahydrofolyl-(gamma-L-Glu)(n) + L-glutamate + ATP = (6S)-5,6,7,8-tetrahydrofolyl-(gamma-L-Glu)(n+1) + ADP + phosphate + H(+)</text>
        <dbReference type="Rhea" id="RHEA:10580"/>
        <dbReference type="Rhea" id="RHEA-COMP:14738"/>
        <dbReference type="Rhea" id="RHEA-COMP:14740"/>
        <dbReference type="ChEBI" id="CHEBI:15378"/>
        <dbReference type="ChEBI" id="CHEBI:29985"/>
        <dbReference type="ChEBI" id="CHEBI:30616"/>
        <dbReference type="ChEBI" id="CHEBI:43474"/>
        <dbReference type="ChEBI" id="CHEBI:141005"/>
        <dbReference type="ChEBI" id="CHEBI:456216"/>
        <dbReference type="EC" id="6.3.2.17"/>
    </reaction>
</comment>
<feature type="binding site" evidence="18">
    <location>
        <position position="302"/>
    </location>
    <ligand>
        <name>ATP</name>
        <dbReference type="ChEBI" id="CHEBI:30616"/>
    </ligand>
</feature>
<dbReference type="GO" id="GO:0006730">
    <property type="term" value="P:one-carbon metabolic process"/>
    <property type="evidence" value="ECO:0007669"/>
    <property type="project" value="UniProtKB-KW"/>
</dbReference>
<dbReference type="NCBIfam" id="TIGR01499">
    <property type="entry name" value="folC"/>
    <property type="match status" value="1"/>
</dbReference>
<dbReference type="EC" id="6.3.2.17" evidence="17"/>
<dbReference type="GO" id="GO:0046872">
    <property type="term" value="F:metal ion binding"/>
    <property type="evidence" value="ECO:0007669"/>
    <property type="project" value="UniProtKB-KW"/>
</dbReference>
<dbReference type="OrthoDB" id="5212574at2759"/>
<comment type="function">
    <text evidence="17">Catalyzes conversion of folates to polyglutamate derivatives allowing concentration of folate compounds in the cell and the intracellular retention of these cofactors, which are important substrates for most of the folate-dependent enzymes that are involved in one-carbon transfer reactions involved in purine, pyrimidine and amino acid synthesis.</text>
</comment>
<keyword evidence="12 18" id="KW-0067">ATP-binding</keyword>
<keyword evidence="7 17" id="KW-0554">One-carbon metabolism</keyword>
<organism evidence="20 21">
    <name type="scientific">Pycnoporus cinnabarinus</name>
    <name type="common">Cinnabar-red polypore</name>
    <name type="synonym">Trametes cinnabarina</name>
    <dbReference type="NCBI Taxonomy" id="5643"/>
    <lineage>
        <taxon>Eukaryota</taxon>
        <taxon>Fungi</taxon>
        <taxon>Dikarya</taxon>
        <taxon>Basidiomycota</taxon>
        <taxon>Agaricomycotina</taxon>
        <taxon>Agaricomycetes</taxon>
        <taxon>Polyporales</taxon>
        <taxon>Polyporaceae</taxon>
        <taxon>Trametes</taxon>
    </lineage>
</organism>
<keyword evidence="9 19" id="KW-0479">Metal-binding</keyword>
<evidence type="ECO:0000256" key="7">
    <source>
        <dbReference type="ARBA" id="ARBA00022563"/>
    </source>
</evidence>
<dbReference type="InterPro" id="IPR023600">
    <property type="entry name" value="Folylpolyglutamate_synth_euk"/>
</dbReference>
<dbReference type="HOGENOM" id="CLU_015869_0_1_1"/>
<protein>
    <recommendedName>
        <fullName evidence="17">Folylpolyglutamate synthase</fullName>
        <ecNumber evidence="17">6.3.2.17</ecNumber>
    </recommendedName>
    <alternativeName>
        <fullName evidence="17">Folylpoly-gamma-glutamate synthetase</fullName>
    </alternativeName>
    <alternativeName>
        <fullName evidence="17">Tetrahydrofolylpolyglutamate synthase</fullName>
    </alternativeName>
</protein>
<evidence type="ECO:0000256" key="8">
    <source>
        <dbReference type="ARBA" id="ARBA00022598"/>
    </source>
</evidence>
<evidence type="ECO:0000256" key="18">
    <source>
        <dbReference type="PIRSR" id="PIRSR038895-1"/>
    </source>
</evidence>
<feature type="binding site" evidence="19">
    <location>
        <position position="87"/>
    </location>
    <ligand>
        <name>Mg(2+)</name>
        <dbReference type="ChEBI" id="CHEBI:18420"/>
        <label>1</label>
    </ligand>
</feature>
<evidence type="ECO:0000256" key="2">
    <source>
        <dbReference type="ARBA" id="ARBA00004305"/>
    </source>
</evidence>
<dbReference type="InterPro" id="IPR036565">
    <property type="entry name" value="Mur-like_cat_sf"/>
</dbReference>
<dbReference type="OMA" id="ESLDCCM"/>
<comment type="subcellular location">
    <subcellularLocation>
        <location evidence="3">Cytoplasm</location>
    </subcellularLocation>
    <subcellularLocation>
        <location evidence="1">Mitochondrion inner membrane</location>
    </subcellularLocation>
    <subcellularLocation>
        <location evidence="2">Mitochondrion matrix</location>
    </subcellularLocation>
</comment>
<keyword evidence="11" id="KW-0999">Mitochondrion inner membrane</keyword>
<keyword evidence="6" id="KW-0963">Cytoplasm</keyword>
<dbReference type="PROSITE" id="PS01012">
    <property type="entry name" value="FOLYLPOLYGLU_SYNT_2"/>
    <property type="match status" value="1"/>
</dbReference>
<evidence type="ECO:0000256" key="15">
    <source>
        <dbReference type="ARBA" id="ARBA00023136"/>
    </source>
</evidence>
<keyword evidence="15" id="KW-0472">Membrane</keyword>
<accession>A0A060SQ10</accession>
<feature type="binding site" evidence="19">
    <location>
        <position position="160"/>
    </location>
    <ligand>
        <name>Mg(2+)</name>
        <dbReference type="ChEBI" id="CHEBI:18420"/>
        <label>1</label>
    </ligand>
</feature>
<comment type="cofactor">
    <cofactor evidence="17">
        <name>a monovalent cation</name>
        <dbReference type="ChEBI" id="CHEBI:60242"/>
    </cofactor>
    <text evidence="17">A monovalent cation.</text>
</comment>
<dbReference type="InterPro" id="IPR001645">
    <property type="entry name" value="Folylpolyglutamate_synth"/>
</dbReference>
<evidence type="ECO:0000256" key="17">
    <source>
        <dbReference type="PIRNR" id="PIRNR038895"/>
    </source>
</evidence>
<evidence type="ECO:0000256" key="14">
    <source>
        <dbReference type="ARBA" id="ARBA00023128"/>
    </source>
</evidence>
<gene>
    <name evidence="20" type="ORF">BN946_scf184470.g9</name>
</gene>
<proteinExistence type="inferred from homology"/>
<dbReference type="PIRSF" id="PIRSF038895">
    <property type="entry name" value="FPGS"/>
    <property type="match status" value="1"/>
</dbReference>
<evidence type="ECO:0000256" key="19">
    <source>
        <dbReference type="PIRSR" id="PIRSR038895-2"/>
    </source>
</evidence>
<evidence type="ECO:0000256" key="9">
    <source>
        <dbReference type="ARBA" id="ARBA00022723"/>
    </source>
</evidence>
<dbReference type="GO" id="GO:0004326">
    <property type="term" value="F:tetrahydrofolylpolyglutamate synthase activity"/>
    <property type="evidence" value="ECO:0007669"/>
    <property type="project" value="UniProtKB-EC"/>
</dbReference>
<dbReference type="Gene3D" id="3.40.1190.10">
    <property type="entry name" value="Mur-like, catalytic domain"/>
    <property type="match status" value="1"/>
</dbReference>
<feature type="binding site" evidence="19">
    <location>
        <position position="188"/>
    </location>
    <ligand>
        <name>Mg(2+)</name>
        <dbReference type="ChEBI" id="CHEBI:18420"/>
        <label>1</label>
    </ligand>
</feature>
<evidence type="ECO:0000256" key="11">
    <source>
        <dbReference type="ARBA" id="ARBA00022792"/>
    </source>
</evidence>
<dbReference type="PANTHER" id="PTHR11136:SF5">
    <property type="entry name" value="FOLYLPOLYGLUTAMATE SYNTHASE, MITOCHONDRIAL"/>
    <property type="match status" value="1"/>
</dbReference>
<keyword evidence="10 18" id="KW-0547">Nucleotide-binding</keyword>
<keyword evidence="14" id="KW-0496">Mitochondrion</keyword>
<dbReference type="SUPFAM" id="SSF53244">
    <property type="entry name" value="MurD-like peptide ligases, peptide-binding domain"/>
    <property type="match status" value="1"/>
</dbReference>
<evidence type="ECO:0000256" key="5">
    <source>
        <dbReference type="ARBA" id="ARBA00008276"/>
    </source>
</evidence>